<protein>
    <submittedName>
        <fullName evidence="1">Uncharacterized protein</fullName>
    </submittedName>
</protein>
<keyword evidence="2" id="KW-1185">Reference proteome</keyword>
<name>A0AAD5MQT9_PARTN</name>
<proteinExistence type="predicted"/>
<comment type="caution">
    <text evidence="1">The sequence shown here is derived from an EMBL/GenBank/DDBJ whole genome shotgun (WGS) entry which is preliminary data.</text>
</comment>
<accession>A0AAD5MQT9</accession>
<dbReference type="EMBL" id="JAHQIW010001584">
    <property type="protein sequence ID" value="KAJ1353062.1"/>
    <property type="molecule type" value="Genomic_DNA"/>
</dbReference>
<gene>
    <name evidence="1" type="ORF">KIN20_009607</name>
</gene>
<dbReference type="Proteomes" id="UP001196413">
    <property type="component" value="Unassembled WGS sequence"/>
</dbReference>
<sequence>MGYGCYVGTTREEDSRLPYTFVMSDDPEWAMKVFRNHHRLQVASVGDRPPNTEWEFSRQFCDRVLLTGKVFFGCIIPFMPS</sequence>
<organism evidence="1 2">
    <name type="scientific">Parelaphostrongylus tenuis</name>
    <name type="common">Meningeal worm</name>
    <dbReference type="NCBI Taxonomy" id="148309"/>
    <lineage>
        <taxon>Eukaryota</taxon>
        <taxon>Metazoa</taxon>
        <taxon>Ecdysozoa</taxon>
        <taxon>Nematoda</taxon>
        <taxon>Chromadorea</taxon>
        <taxon>Rhabditida</taxon>
        <taxon>Rhabditina</taxon>
        <taxon>Rhabditomorpha</taxon>
        <taxon>Strongyloidea</taxon>
        <taxon>Metastrongylidae</taxon>
        <taxon>Parelaphostrongylus</taxon>
    </lineage>
</organism>
<evidence type="ECO:0000313" key="2">
    <source>
        <dbReference type="Proteomes" id="UP001196413"/>
    </source>
</evidence>
<reference evidence="1" key="1">
    <citation type="submission" date="2021-06" db="EMBL/GenBank/DDBJ databases">
        <title>Parelaphostrongylus tenuis whole genome reference sequence.</title>
        <authorList>
            <person name="Garwood T.J."/>
            <person name="Larsen P.A."/>
            <person name="Fountain-Jones N.M."/>
            <person name="Garbe J.R."/>
            <person name="Macchietto M.G."/>
            <person name="Kania S.A."/>
            <person name="Gerhold R.W."/>
            <person name="Richards J.E."/>
            <person name="Wolf T.M."/>
        </authorList>
    </citation>
    <scope>NUCLEOTIDE SEQUENCE</scope>
    <source>
        <strain evidence="1">MNPRO001-30</strain>
        <tissue evidence="1">Meninges</tissue>
    </source>
</reference>
<evidence type="ECO:0000313" key="1">
    <source>
        <dbReference type="EMBL" id="KAJ1353062.1"/>
    </source>
</evidence>
<dbReference type="AlphaFoldDB" id="A0AAD5MQT9"/>